<reference evidence="2" key="1">
    <citation type="journal article" date="2010" name="Genome Res.">
        <title>Population genomic sequencing of Coccidioides fungi reveals recent hybridization and transposon control.</title>
        <authorList>
            <person name="Neafsey D.E."/>
            <person name="Barker B.M."/>
            <person name="Sharpton T.J."/>
            <person name="Stajich J.E."/>
            <person name="Park D.J."/>
            <person name="Whiston E."/>
            <person name="Hung C.-Y."/>
            <person name="McMahan C."/>
            <person name="White J."/>
            <person name="Sykes S."/>
            <person name="Heiman D."/>
            <person name="Young S."/>
            <person name="Zeng Q."/>
            <person name="Abouelleil A."/>
            <person name="Aftuck L."/>
            <person name="Bessette D."/>
            <person name="Brown A."/>
            <person name="FitzGerald M."/>
            <person name="Lui A."/>
            <person name="Macdonald J.P."/>
            <person name="Priest M."/>
            <person name="Orbach M.J."/>
            <person name="Galgiani J.N."/>
            <person name="Kirkland T.N."/>
            <person name="Cole G.T."/>
            <person name="Birren B.W."/>
            <person name="Henn M.R."/>
            <person name="Taylor J.W."/>
            <person name="Rounsley S.D."/>
        </authorList>
    </citation>
    <scope>NUCLEOTIDE SEQUENCE [LARGE SCALE GENOMIC DNA]</scope>
    <source>
        <strain evidence="2">RMSCC 757 / Silveira</strain>
    </source>
</reference>
<dbReference type="HOGENOM" id="CLU_2426853_0_0_1"/>
<organism evidence="2">
    <name type="scientific">Coccidioides posadasii (strain RMSCC 757 / Silveira)</name>
    <name type="common">Valley fever fungus</name>
    <dbReference type="NCBI Taxonomy" id="443226"/>
    <lineage>
        <taxon>Eukaryota</taxon>
        <taxon>Fungi</taxon>
        <taxon>Dikarya</taxon>
        <taxon>Ascomycota</taxon>
        <taxon>Pezizomycotina</taxon>
        <taxon>Eurotiomycetes</taxon>
        <taxon>Eurotiomycetidae</taxon>
        <taxon>Onygenales</taxon>
        <taxon>Onygenaceae</taxon>
        <taxon>Coccidioides</taxon>
    </lineage>
</organism>
<dbReference type="EMBL" id="GL636486">
    <property type="protein sequence ID" value="EFW23025.1"/>
    <property type="molecule type" value="Genomic_DNA"/>
</dbReference>
<sequence length="91" mass="9998">MSSNQVDWHVRRRQDLPLLFALSSKQTASSATERKSASTLAEYAARRTLEAFSVKQLGSVCSTGSDYAARSLKVTLCFGVLGRRREDAITS</sequence>
<reference evidence="2" key="2">
    <citation type="submission" date="2010-03" db="EMBL/GenBank/DDBJ databases">
        <title>The genome sequence of Coccidioides posadasii strain Silveira.</title>
        <authorList>
            <consortium name="The Broad Institute Genome Sequencing Center for Infectious Disease"/>
            <person name="Neafsey D."/>
            <person name="Orbach M."/>
            <person name="Henn M.R."/>
            <person name="Cole G.T."/>
            <person name="Galgiani J."/>
            <person name="Gardner M.J."/>
            <person name="Kirkland T.N."/>
            <person name="Taylor J.W."/>
            <person name="Young S.K."/>
            <person name="Zeng Q."/>
            <person name="Koehrsen M."/>
            <person name="Alvarado L."/>
            <person name="Berlin A."/>
            <person name="Borenstein D."/>
            <person name="Chapman S.B."/>
            <person name="Chen Z."/>
            <person name="Engels R."/>
            <person name="Freedman E."/>
            <person name="Gellesch M."/>
            <person name="Goldberg J."/>
            <person name="Griggs A."/>
            <person name="Gujja S."/>
            <person name="Heilman E."/>
            <person name="Heiman D."/>
            <person name="Howarth C."/>
            <person name="Jen D."/>
            <person name="Larson L."/>
            <person name="Mehta T."/>
            <person name="Neiman D."/>
            <person name="Park D."/>
            <person name="Pearson M."/>
            <person name="Richards J."/>
            <person name="Roberts A."/>
            <person name="Saif S."/>
            <person name="Shea T."/>
            <person name="Shenoy N."/>
            <person name="Sisk P."/>
            <person name="Stolte C."/>
            <person name="Sykes S."/>
            <person name="Walk T."/>
            <person name="White J."/>
            <person name="Yandava C."/>
            <person name="Haas B."/>
            <person name="Nusbaum C."/>
            <person name="Birren B."/>
        </authorList>
    </citation>
    <scope>NUCLEOTIDE SEQUENCE [LARGE SCALE GENOMIC DNA]</scope>
    <source>
        <strain evidence="2">RMSCC 757 / Silveira</strain>
    </source>
</reference>
<gene>
    <name evidence="1" type="ORF">CPSG_00924</name>
</gene>
<evidence type="ECO:0000313" key="2">
    <source>
        <dbReference type="Proteomes" id="UP000002497"/>
    </source>
</evidence>
<protein>
    <submittedName>
        <fullName evidence="1">Predicted protein</fullName>
    </submittedName>
</protein>
<dbReference type="AlphaFoldDB" id="E9CTY9"/>
<accession>E9CTY9</accession>
<proteinExistence type="predicted"/>
<name>E9CTY9_COCPS</name>
<evidence type="ECO:0000313" key="1">
    <source>
        <dbReference type="EMBL" id="EFW23025.1"/>
    </source>
</evidence>
<dbReference type="Proteomes" id="UP000002497">
    <property type="component" value="Unassembled WGS sequence"/>
</dbReference>
<keyword evidence="2" id="KW-1185">Reference proteome</keyword>
<dbReference type="VEuPathDB" id="FungiDB:CPSG_00924"/>